<evidence type="ECO:0000256" key="1">
    <source>
        <dbReference type="SAM" id="MobiDB-lite"/>
    </source>
</evidence>
<feature type="compositionally biased region" description="Basic and acidic residues" evidence="1">
    <location>
        <begin position="254"/>
        <end position="278"/>
    </location>
</feature>
<sequence length="1010" mass="110171">MDQDANLPPPDCHTNLETEGKLVEIDSHKVMETAQSLPSTKPTSLPAIYSLATTTTNTNEEAYFISDQLSLAIQTAEKSLAETHFSDEEGEDKTPRLSTPLADRTINLETISVHPANSQEALEAYPNQKQKISPELSCTTTEIEMSIKSPGILFEASTASSIPSNFQQAAGTPPTRKRKTSPALFETSTEIDCGIPEILVQGSQPPGAGRNPESLSNTFTPTSFMPLVQLETLESAHPGNQKRASSPGSANSERNVRSRIDNHSDSNSAEADKSESKPLRASAALLTYSKLMTALEEARLSDCLTRPMEIDLENLRSRCQKTGTAIIHQVPLPPEDKVVIILDNEVQNLATTYGGSVEAFDASDCDSNVQDKQSGDLPGTASIENSTTSSLESGNRNVLVTTNESSCESQIDILDEGTSVNVDSSHIKIPQNPRVSFPETEEASFPPSSNNSNPAGENTNSIASPLQSTLPEASDTPETHLQQSPPVHTTSKGPEKQIPPPTSAQESSAISQEKGGSAESTAPLINVKAQVVPTRELRTRIKTKVPIENSNSTSSSGPSTTPTSVTSRKKTSSLVSSKKKVGPGKCPLNEAETLDEVETTNKSEGNKSGNNSGGSSAMEQELKELLSPYNTNQTTKKGKLTAWKALNSLLERRRLGEPLDQVFLDCIDGGVNNVVIRTKLNAQSWFEAIDHTMPELFNSHKGEPAHALGFFNTLLAKTGLLADKVPPEAPPFWHHTWRCMRMSLRPSATRVSSFLKVLLDSVLLTGKTFLKEPEIPESEKKKTGVDAVCQAIQWLNSQKSSKANHSKTVRLLDTSNLDSVIDIGLIQQWQELFFKVLDSYLVQYFEANYILNEEASSEDKAVALSFKKDWRGDSLKSPTLGYLTMFACCGIRGLICCSNDVNLTPAGQMLSFAVLSEWLSKQRPDFEVKEPIFKRSNQMLMKLIDGLFDKEGHFVRPEVTWYDVAKNLCFDYLSYWFTEAGEIAAGGNLVFPKSSAFVGKDQTIKFSEVP</sequence>
<dbReference type="GeneID" id="18930050"/>
<feature type="compositionally biased region" description="Low complexity" evidence="1">
    <location>
        <begin position="606"/>
        <end position="616"/>
    </location>
</feature>
<evidence type="ECO:0000313" key="3">
    <source>
        <dbReference type="Proteomes" id="UP000001072"/>
    </source>
</evidence>
<dbReference type="KEGG" id="mlr:MELLADRAFT_63193"/>
<proteinExistence type="predicted"/>
<keyword evidence="3" id="KW-1185">Reference proteome</keyword>
<accession>F4RLS4</accession>
<feature type="compositionally biased region" description="Polar residues" evidence="1">
    <location>
        <begin position="455"/>
        <end position="471"/>
    </location>
</feature>
<organism evidence="3">
    <name type="scientific">Melampsora larici-populina (strain 98AG31 / pathotype 3-4-7)</name>
    <name type="common">Poplar leaf rust fungus</name>
    <dbReference type="NCBI Taxonomy" id="747676"/>
    <lineage>
        <taxon>Eukaryota</taxon>
        <taxon>Fungi</taxon>
        <taxon>Dikarya</taxon>
        <taxon>Basidiomycota</taxon>
        <taxon>Pucciniomycotina</taxon>
        <taxon>Pucciniomycetes</taxon>
        <taxon>Pucciniales</taxon>
        <taxon>Melampsoraceae</taxon>
        <taxon>Melampsora</taxon>
    </lineage>
</organism>
<dbReference type="HOGENOM" id="CLU_297913_0_0_1"/>
<dbReference type="Proteomes" id="UP000001072">
    <property type="component" value="Unassembled WGS sequence"/>
</dbReference>
<dbReference type="VEuPathDB" id="FungiDB:MELLADRAFT_63193"/>
<dbReference type="AlphaFoldDB" id="F4RLS4"/>
<evidence type="ECO:0000313" key="2">
    <source>
        <dbReference type="EMBL" id="EGG06587.1"/>
    </source>
</evidence>
<feature type="region of interest" description="Disordered" evidence="1">
    <location>
        <begin position="164"/>
        <end position="183"/>
    </location>
</feature>
<feature type="compositionally biased region" description="Basic residues" evidence="1">
    <location>
        <begin position="567"/>
        <end position="582"/>
    </location>
</feature>
<dbReference type="EMBL" id="GL883107">
    <property type="protein sequence ID" value="EGG06587.1"/>
    <property type="molecule type" value="Genomic_DNA"/>
</dbReference>
<feature type="region of interest" description="Disordered" evidence="1">
    <location>
        <begin position="199"/>
        <end position="220"/>
    </location>
</feature>
<feature type="region of interest" description="Disordered" evidence="1">
    <location>
        <begin position="236"/>
        <end position="278"/>
    </location>
</feature>
<feature type="compositionally biased region" description="Polar residues" evidence="1">
    <location>
        <begin position="479"/>
        <end position="492"/>
    </location>
</feature>
<reference evidence="3" key="1">
    <citation type="journal article" date="2011" name="Proc. Natl. Acad. Sci. U.S.A.">
        <title>Obligate biotrophy features unraveled by the genomic analysis of rust fungi.</title>
        <authorList>
            <person name="Duplessis S."/>
            <person name="Cuomo C.A."/>
            <person name="Lin Y.-C."/>
            <person name="Aerts A."/>
            <person name="Tisserant E."/>
            <person name="Veneault-Fourrey C."/>
            <person name="Joly D.L."/>
            <person name="Hacquard S."/>
            <person name="Amselem J."/>
            <person name="Cantarel B.L."/>
            <person name="Chiu R."/>
            <person name="Coutinho P.M."/>
            <person name="Feau N."/>
            <person name="Field M."/>
            <person name="Frey P."/>
            <person name="Gelhaye E."/>
            <person name="Goldberg J."/>
            <person name="Grabherr M.G."/>
            <person name="Kodira C.D."/>
            <person name="Kohler A."/>
            <person name="Kuees U."/>
            <person name="Lindquist E.A."/>
            <person name="Lucas S.M."/>
            <person name="Mago R."/>
            <person name="Mauceli E."/>
            <person name="Morin E."/>
            <person name="Murat C."/>
            <person name="Pangilinan J.L."/>
            <person name="Park R."/>
            <person name="Pearson M."/>
            <person name="Quesneville H."/>
            <person name="Rouhier N."/>
            <person name="Sakthikumar S."/>
            <person name="Salamov A.A."/>
            <person name="Schmutz J."/>
            <person name="Selles B."/>
            <person name="Shapiro H."/>
            <person name="Tanguay P."/>
            <person name="Tuskan G.A."/>
            <person name="Henrissat B."/>
            <person name="Van de Peer Y."/>
            <person name="Rouze P."/>
            <person name="Ellis J.G."/>
            <person name="Dodds P.N."/>
            <person name="Schein J.E."/>
            <person name="Zhong S."/>
            <person name="Hamelin R.C."/>
            <person name="Grigoriev I.V."/>
            <person name="Szabo L.J."/>
            <person name="Martin F."/>
        </authorList>
    </citation>
    <scope>NUCLEOTIDE SEQUENCE [LARGE SCALE GENOMIC DNA]</scope>
    <source>
        <strain evidence="3">98AG31 / pathotype 3-4-7</strain>
    </source>
</reference>
<dbReference type="InParanoid" id="F4RLS4"/>
<name>F4RLS4_MELLP</name>
<feature type="region of interest" description="Disordered" evidence="1">
    <location>
        <begin position="366"/>
        <end position="395"/>
    </location>
</feature>
<dbReference type="RefSeq" id="XP_007410027.1">
    <property type="nucleotide sequence ID" value="XM_007409965.1"/>
</dbReference>
<feature type="compositionally biased region" description="Polar residues" evidence="1">
    <location>
        <begin position="242"/>
        <end position="253"/>
    </location>
</feature>
<feature type="compositionally biased region" description="Low complexity" evidence="1">
    <location>
        <begin position="552"/>
        <end position="566"/>
    </location>
</feature>
<feature type="region of interest" description="Disordered" evidence="1">
    <location>
        <begin position="424"/>
        <end position="522"/>
    </location>
</feature>
<feature type="compositionally biased region" description="Polar residues" evidence="1">
    <location>
        <begin position="382"/>
        <end position="395"/>
    </location>
</feature>
<gene>
    <name evidence="2" type="ORF">MELLADRAFT_63193</name>
</gene>
<dbReference type="OrthoDB" id="2514517at2759"/>
<protein>
    <submittedName>
        <fullName evidence="2">Uncharacterized protein</fullName>
    </submittedName>
</protein>
<feature type="region of interest" description="Disordered" evidence="1">
    <location>
        <begin position="538"/>
        <end position="618"/>
    </location>
</feature>